<feature type="signal peptide" evidence="1">
    <location>
        <begin position="1"/>
        <end position="19"/>
    </location>
</feature>
<reference evidence="2 3" key="1">
    <citation type="submission" date="2021-08" db="EMBL/GenBank/DDBJ databases">
        <title>The genome sequence of Chitinophaga sp. B61.</title>
        <authorList>
            <person name="Zhang X."/>
        </authorList>
    </citation>
    <scope>NUCLEOTIDE SEQUENCE [LARGE SCALE GENOMIC DNA]</scope>
    <source>
        <strain evidence="2 3">B61</strain>
    </source>
</reference>
<gene>
    <name evidence="2" type="ORF">K1Y79_17300</name>
</gene>
<feature type="chain" id="PRO_5046189952" evidence="1">
    <location>
        <begin position="20"/>
        <end position="195"/>
    </location>
</feature>
<evidence type="ECO:0000256" key="1">
    <source>
        <dbReference type="SAM" id="SignalP"/>
    </source>
</evidence>
<dbReference type="EMBL" id="JAICCF010000003">
    <property type="protein sequence ID" value="MBW8686100.1"/>
    <property type="molecule type" value="Genomic_DNA"/>
</dbReference>
<protein>
    <submittedName>
        <fullName evidence="2">Uncharacterized protein</fullName>
    </submittedName>
</protein>
<keyword evidence="1" id="KW-0732">Signal</keyword>
<keyword evidence="3" id="KW-1185">Reference proteome</keyword>
<sequence>MKVVVLLLLVCLFTTRVQAQLTEIQLNPIEQLQDSLKHYHRILIVGDGNYMNRTLVNNLGNELVKALQQKKIECQYQYLGDKSKTDIKAALKQAERWEHDAVLQISPISSEVNGSTIGVSADAIVGTLLFPGTIPLLGNGGAYVRDDLDISLRENTTDVWFGRLTVQAKMGKKSIFKKIRKAIFADMERQNVLDL</sequence>
<organism evidence="2 3">
    <name type="scientific">Chitinophaga rhizophila</name>
    <dbReference type="NCBI Taxonomy" id="2866212"/>
    <lineage>
        <taxon>Bacteria</taxon>
        <taxon>Pseudomonadati</taxon>
        <taxon>Bacteroidota</taxon>
        <taxon>Chitinophagia</taxon>
        <taxon>Chitinophagales</taxon>
        <taxon>Chitinophagaceae</taxon>
        <taxon>Chitinophaga</taxon>
    </lineage>
</organism>
<name>A0ABS7GFS8_9BACT</name>
<comment type="caution">
    <text evidence="2">The sequence shown here is derived from an EMBL/GenBank/DDBJ whole genome shotgun (WGS) entry which is preliminary data.</text>
</comment>
<dbReference type="Proteomes" id="UP000812961">
    <property type="component" value="Unassembled WGS sequence"/>
</dbReference>
<evidence type="ECO:0000313" key="2">
    <source>
        <dbReference type="EMBL" id="MBW8686100.1"/>
    </source>
</evidence>
<accession>A0ABS7GFS8</accession>
<proteinExistence type="predicted"/>
<evidence type="ECO:0000313" key="3">
    <source>
        <dbReference type="Proteomes" id="UP000812961"/>
    </source>
</evidence>
<dbReference type="RefSeq" id="WP_220251421.1">
    <property type="nucleotide sequence ID" value="NZ_JAICCF010000003.1"/>
</dbReference>